<sequence>MAKAVSKSDTTLKKLGLRIAKLREAAGLNQTELAHRCNKDRQIISLLELGRSNPTVKTLSLIAQELNVPIAELFRFD</sequence>
<evidence type="ECO:0000256" key="1">
    <source>
        <dbReference type="ARBA" id="ARBA00023125"/>
    </source>
</evidence>
<dbReference type="InterPro" id="IPR010982">
    <property type="entry name" value="Lambda_DNA-bd_dom_sf"/>
</dbReference>
<organism evidence="3 4">
    <name type="scientific">Lacibacter luteus</name>
    <dbReference type="NCBI Taxonomy" id="2508719"/>
    <lineage>
        <taxon>Bacteria</taxon>
        <taxon>Pseudomonadati</taxon>
        <taxon>Bacteroidota</taxon>
        <taxon>Chitinophagia</taxon>
        <taxon>Chitinophagales</taxon>
        <taxon>Chitinophagaceae</taxon>
        <taxon>Lacibacter</taxon>
    </lineage>
</organism>
<dbReference type="GO" id="GO:0005829">
    <property type="term" value="C:cytosol"/>
    <property type="evidence" value="ECO:0007669"/>
    <property type="project" value="TreeGrafter"/>
</dbReference>
<dbReference type="AlphaFoldDB" id="A0A4Q1CFD9"/>
<dbReference type="PANTHER" id="PTHR46797:SF1">
    <property type="entry name" value="METHYLPHOSPHONATE SYNTHASE"/>
    <property type="match status" value="1"/>
</dbReference>
<dbReference type="CDD" id="cd00093">
    <property type="entry name" value="HTH_XRE"/>
    <property type="match status" value="1"/>
</dbReference>
<dbReference type="Pfam" id="PF01381">
    <property type="entry name" value="HTH_3"/>
    <property type="match status" value="1"/>
</dbReference>
<dbReference type="RefSeq" id="WP_129132374.1">
    <property type="nucleotide sequence ID" value="NZ_SDHW01000006.1"/>
</dbReference>
<reference evidence="3 4" key="1">
    <citation type="submission" date="2019-01" db="EMBL/GenBank/DDBJ databases">
        <title>Lacibacter sp. strain TTM-7.</title>
        <authorList>
            <person name="Chen W.-M."/>
        </authorList>
    </citation>
    <scope>NUCLEOTIDE SEQUENCE [LARGE SCALE GENOMIC DNA]</scope>
    <source>
        <strain evidence="3 4">TTM-7</strain>
    </source>
</reference>
<comment type="caution">
    <text evidence="3">The sequence shown here is derived from an EMBL/GenBank/DDBJ whole genome shotgun (WGS) entry which is preliminary data.</text>
</comment>
<keyword evidence="1" id="KW-0238">DNA-binding</keyword>
<dbReference type="GO" id="GO:0003700">
    <property type="term" value="F:DNA-binding transcription factor activity"/>
    <property type="evidence" value="ECO:0007669"/>
    <property type="project" value="TreeGrafter"/>
</dbReference>
<dbReference type="EMBL" id="SDHW01000006">
    <property type="protein sequence ID" value="RXK58571.1"/>
    <property type="molecule type" value="Genomic_DNA"/>
</dbReference>
<gene>
    <name evidence="3" type="ORF">ESA94_18235</name>
</gene>
<dbReference type="Proteomes" id="UP000290204">
    <property type="component" value="Unassembled WGS sequence"/>
</dbReference>
<evidence type="ECO:0000313" key="4">
    <source>
        <dbReference type="Proteomes" id="UP000290204"/>
    </source>
</evidence>
<dbReference type="SMART" id="SM00530">
    <property type="entry name" value="HTH_XRE"/>
    <property type="match status" value="1"/>
</dbReference>
<evidence type="ECO:0000259" key="2">
    <source>
        <dbReference type="PROSITE" id="PS50943"/>
    </source>
</evidence>
<dbReference type="GO" id="GO:0003677">
    <property type="term" value="F:DNA binding"/>
    <property type="evidence" value="ECO:0007669"/>
    <property type="project" value="UniProtKB-KW"/>
</dbReference>
<dbReference type="InterPro" id="IPR050807">
    <property type="entry name" value="TransReg_Diox_bact_type"/>
</dbReference>
<dbReference type="OrthoDB" id="2902336at2"/>
<keyword evidence="4" id="KW-1185">Reference proteome</keyword>
<feature type="domain" description="HTH cro/C1-type" evidence="2">
    <location>
        <begin position="19"/>
        <end position="73"/>
    </location>
</feature>
<dbReference type="PROSITE" id="PS50943">
    <property type="entry name" value="HTH_CROC1"/>
    <property type="match status" value="1"/>
</dbReference>
<proteinExistence type="predicted"/>
<dbReference type="Gene3D" id="1.10.260.40">
    <property type="entry name" value="lambda repressor-like DNA-binding domains"/>
    <property type="match status" value="1"/>
</dbReference>
<accession>A0A4Q1CFD9</accession>
<dbReference type="PANTHER" id="PTHR46797">
    <property type="entry name" value="HTH-TYPE TRANSCRIPTIONAL REGULATOR"/>
    <property type="match status" value="1"/>
</dbReference>
<protein>
    <submittedName>
        <fullName evidence="3">XRE family transcriptional regulator</fullName>
    </submittedName>
</protein>
<evidence type="ECO:0000313" key="3">
    <source>
        <dbReference type="EMBL" id="RXK58571.1"/>
    </source>
</evidence>
<name>A0A4Q1CFD9_9BACT</name>
<dbReference type="InterPro" id="IPR001387">
    <property type="entry name" value="Cro/C1-type_HTH"/>
</dbReference>
<dbReference type="SUPFAM" id="SSF47413">
    <property type="entry name" value="lambda repressor-like DNA-binding domains"/>
    <property type="match status" value="1"/>
</dbReference>